<dbReference type="EnsemblMetazoa" id="tetur12g00710.1">
    <property type="protein sequence ID" value="tetur12g00710.1"/>
    <property type="gene ID" value="tetur12g00710"/>
</dbReference>
<evidence type="ECO:0000313" key="2">
    <source>
        <dbReference type="Proteomes" id="UP000015104"/>
    </source>
</evidence>
<name>T1KIB1_TETUR</name>
<dbReference type="Proteomes" id="UP000015104">
    <property type="component" value="Unassembled WGS sequence"/>
</dbReference>
<organism evidence="1 2">
    <name type="scientific">Tetranychus urticae</name>
    <name type="common">Two-spotted spider mite</name>
    <dbReference type="NCBI Taxonomy" id="32264"/>
    <lineage>
        <taxon>Eukaryota</taxon>
        <taxon>Metazoa</taxon>
        <taxon>Ecdysozoa</taxon>
        <taxon>Arthropoda</taxon>
        <taxon>Chelicerata</taxon>
        <taxon>Arachnida</taxon>
        <taxon>Acari</taxon>
        <taxon>Acariformes</taxon>
        <taxon>Trombidiformes</taxon>
        <taxon>Prostigmata</taxon>
        <taxon>Eleutherengona</taxon>
        <taxon>Raphignathae</taxon>
        <taxon>Tetranychoidea</taxon>
        <taxon>Tetranychidae</taxon>
        <taxon>Tetranychus</taxon>
    </lineage>
</organism>
<reference evidence="1" key="2">
    <citation type="submission" date="2015-06" db="UniProtKB">
        <authorList>
            <consortium name="EnsemblMetazoa"/>
        </authorList>
    </citation>
    <scope>IDENTIFICATION</scope>
</reference>
<dbReference type="AlphaFoldDB" id="T1KIB1"/>
<protein>
    <submittedName>
        <fullName evidence="1">Uncharacterized protein</fullName>
    </submittedName>
</protein>
<dbReference type="EMBL" id="CAEY01000112">
    <property type="status" value="NOT_ANNOTATED_CDS"/>
    <property type="molecule type" value="Genomic_DNA"/>
</dbReference>
<proteinExistence type="predicted"/>
<reference evidence="2" key="1">
    <citation type="submission" date="2011-08" db="EMBL/GenBank/DDBJ databases">
        <authorList>
            <person name="Rombauts S."/>
        </authorList>
    </citation>
    <scope>NUCLEOTIDE SEQUENCE</scope>
    <source>
        <strain evidence="2">London</strain>
    </source>
</reference>
<sequence length="35" mass="3947">MKLGFLVSPLSMGLPLTDFRVSDPSRDFDLTHCSY</sequence>
<evidence type="ECO:0000313" key="1">
    <source>
        <dbReference type="EnsemblMetazoa" id="tetur12g00710.1"/>
    </source>
</evidence>
<keyword evidence="2" id="KW-1185">Reference proteome</keyword>
<accession>T1KIB1</accession>
<dbReference type="HOGENOM" id="CLU_3369069_0_0_1"/>